<feature type="compositionally biased region" description="Polar residues" evidence="1">
    <location>
        <begin position="91"/>
        <end position="103"/>
    </location>
</feature>
<dbReference type="PANTHER" id="PTHR21963:SF1">
    <property type="entry name" value="SPERM-ASSOCIATED ANTIGEN 17"/>
    <property type="match status" value="1"/>
</dbReference>
<organism evidence="2 3">
    <name type="scientific">Apatococcus lobatus</name>
    <dbReference type="NCBI Taxonomy" id="904363"/>
    <lineage>
        <taxon>Eukaryota</taxon>
        <taxon>Viridiplantae</taxon>
        <taxon>Chlorophyta</taxon>
        <taxon>core chlorophytes</taxon>
        <taxon>Trebouxiophyceae</taxon>
        <taxon>Chlorellales</taxon>
        <taxon>Chlorellaceae</taxon>
        <taxon>Apatococcus</taxon>
    </lineage>
</organism>
<feature type="region of interest" description="Disordered" evidence="1">
    <location>
        <begin position="83"/>
        <end position="103"/>
    </location>
</feature>
<feature type="region of interest" description="Disordered" evidence="1">
    <location>
        <begin position="238"/>
        <end position="261"/>
    </location>
</feature>
<comment type="caution">
    <text evidence="2">The sequence shown here is derived from an EMBL/GenBank/DDBJ whole genome shotgun (WGS) entry which is preliminary data.</text>
</comment>
<gene>
    <name evidence="2" type="ORF">WJX74_009024</name>
</gene>
<feature type="region of interest" description="Disordered" evidence="1">
    <location>
        <begin position="202"/>
        <end position="221"/>
    </location>
</feature>
<dbReference type="EMBL" id="JALJOS010000007">
    <property type="protein sequence ID" value="KAK9836826.1"/>
    <property type="molecule type" value="Genomic_DNA"/>
</dbReference>
<dbReference type="PANTHER" id="PTHR21963">
    <property type="entry name" value="PF6"/>
    <property type="match status" value="1"/>
</dbReference>
<sequence>MAPAICLLQTTGSVDLAKVKAWSKEQKLHFELYDQASLLSSAEAKSPLATRIAAEQKAAPKGQAFLPSVGLLTDLLKRLAGIPLKPPSRPGTATTDATSQNASGPRSVIFCSGIFSTIAAVTEAAQAGLTFQGIAQLIDEDASQLPTTLSSVAATDPSSTTAAAFPSDQLVSDVRSLQKAVHTGPLADMAVLDVPFTLDEEESEVAGATAEQGQDAADTPTDAPLVVEGHAVAAEPDPDAAAAPAAEAEADVEEDEQPAPTGGLELAEAAEKLLAELDAYSQWKASVRIHKLPAEAPQIAQPFAKPASVSSQDGIKEAMQSMLELCDSGLEDLISTPAVRASAISSGQAEAGTTSDPAMDQKLTEAALDTAWQEFKKRLAAPAIQAPADAVHSNAPASATRPGPALSVQTGDVDMRVATGVATGFIPSVAGLPGQVSVPSMQELAARMLPAATEQEALQWRLDASRLEALCQKRGMKREVMQHVQLLQQLCALIIPAPASFMELLPYTWMVPMNPASLQASICQARAIFQEERCTYSRTEDAVLMALSASSQDTAQAKLPTMVSFSTWWKTISGSTSSPPPQDIFEADVATLAMRAGHQQAWHNERTVIASSPSSRLAITSGSCTVAMGHPPAPSVSILLPGSATISVSSQASLVSAPGKPQPPRAVATFQLPDGRTLEVSPTGWVRLFPCRPATSAAPTSNLDDAVAGRLPEMKAFEFLWAAVTPTGSLIQAQRNGQVAALHPDGCSSKLLSQLRPDSAQPGMVSNPLAAWTLTDLEGQQWQPQARTVTPEAKLGDISSAPSAPTPADMLPRGSLSVARASISAGADPAESASDDTASDFGSPGQEIGCAAVTDPDLGARVTMREDLIMKIEYPNGDSLVEDPLGARLTTFTDRKWKVQVAGFAPVSGSALEGKLDIVPGLQARILHEQQALICSSNQLGQLVVIGNLVVYQPPASSSSPPSVSLEKMLQIASKANQEAEAAYNKGVIQWEQEPAKPETDRPTRVESIAEAVAAECPGWYCFDTAQGFAVFKHGESSICKASMAGLEGWPEPPMLGREQKPKPQLFLIRRDGSGFELLAKERAKAIAAERQGGRVTKTSSDVGNGLTSTCFFERHQLTEPEVPSLPLASPCTLKPSLPIRTLPTLKQPSAFKAAPHDQGFVLPRMAICQPSERRLTKLQTVYTYQQLVEMPEFTRETVEAASIILKEASTATAARTSNSGFQAQPDTRTLSEKQKAAAISARIQELLEASASTNNLEKEETAHQQGQEEANAIPPSAAFKAKHPWTKKVRPFSELPQRPNHGMLNFWQTKEGLHAIETDATLRPPSIEPQEDPLEQKTLADALPEAVDEPTAAGPDLDASALPVMVEAGA</sequence>
<feature type="region of interest" description="Disordered" evidence="1">
    <location>
        <begin position="1215"/>
        <end position="1234"/>
    </location>
</feature>
<dbReference type="GO" id="GO:1990716">
    <property type="term" value="C:axonemal central apparatus"/>
    <property type="evidence" value="ECO:0007669"/>
    <property type="project" value="TreeGrafter"/>
</dbReference>
<feature type="compositionally biased region" description="Low complexity" evidence="1">
    <location>
        <begin position="238"/>
        <end position="247"/>
    </location>
</feature>
<name>A0AAW1RTZ6_9CHLO</name>
<evidence type="ECO:0000313" key="2">
    <source>
        <dbReference type="EMBL" id="KAK9836826.1"/>
    </source>
</evidence>
<evidence type="ECO:0000256" key="1">
    <source>
        <dbReference type="SAM" id="MobiDB-lite"/>
    </source>
</evidence>
<protein>
    <submittedName>
        <fullName evidence="2">Uncharacterized protein</fullName>
    </submittedName>
</protein>
<feature type="compositionally biased region" description="Acidic residues" evidence="1">
    <location>
        <begin position="248"/>
        <end position="257"/>
    </location>
</feature>
<keyword evidence="3" id="KW-1185">Reference proteome</keyword>
<proteinExistence type="predicted"/>
<dbReference type="GO" id="GO:1904158">
    <property type="term" value="P:axonemal central apparatus assembly"/>
    <property type="evidence" value="ECO:0007669"/>
    <property type="project" value="TreeGrafter"/>
</dbReference>
<dbReference type="InterPro" id="IPR026173">
    <property type="entry name" value="SPAG17"/>
</dbReference>
<reference evidence="2 3" key="1">
    <citation type="journal article" date="2024" name="Nat. Commun.">
        <title>Phylogenomics reveals the evolutionary origins of lichenization in chlorophyte algae.</title>
        <authorList>
            <person name="Puginier C."/>
            <person name="Libourel C."/>
            <person name="Otte J."/>
            <person name="Skaloud P."/>
            <person name="Haon M."/>
            <person name="Grisel S."/>
            <person name="Petersen M."/>
            <person name="Berrin J.G."/>
            <person name="Delaux P.M."/>
            <person name="Dal Grande F."/>
            <person name="Keller J."/>
        </authorList>
    </citation>
    <scope>NUCLEOTIDE SEQUENCE [LARGE SCALE GENOMIC DNA]</scope>
    <source>
        <strain evidence="2 3">SAG 2145</strain>
    </source>
</reference>
<dbReference type="Proteomes" id="UP001438707">
    <property type="component" value="Unassembled WGS sequence"/>
</dbReference>
<accession>A0AAW1RTZ6</accession>
<evidence type="ECO:0000313" key="3">
    <source>
        <dbReference type="Proteomes" id="UP001438707"/>
    </source>
</evidence>
<feature type="region of interest" description="Disordered" evidence="1">
    <location>
        <begin position="782"/>
        <end position="850"/>
    </location>
</feature>